<dbReference type="SUPFAM" id="SSF81301">
    <property type="entry name" value="Nucleotidyltransferase"/>
    <property type="match status" value="1"/>
</dbReference>
<name>A0A1F8ATK4_9BACT</name>
<feature type="domain" description="Polymerase beta nucleotidyltransferase" evidence="1">
    <location>
        <begin position="19"/>
        <end position="103"/>
    </location>
</feature>
<dbReference type="Proteomes" id="UP000178603">
    <property type="component" value="Unassembled WGS sequence"/>
</dbReference>
<evidence type="ECO:0000313" key="3">
    <source>
        <dbReference type="Proteomes" id="UP000178603"/>
    </source>
</evidence>
<accession>A0A1F8ATK4</accession>
<dbReference type="InterPro" id="IPR041633">
    <property type="entry name" value="Polbeta"/>
</dbReference>
<dbReference type="CDD" id="cd05403">
    <property type="entry name" value="NT_KNTase_like"/>
    <property type="match status" value="1"/>
</dbReference>
<evidence type="ECO:0000259" key="1">
    <source>
        <dbReference type="Pfam" id="PF18765"/>
    </source>
</evidence>
<evidence type="ECO:0000313" key="2">
    <source>
        <dbReference type="EMBL" id="OGM54859.1"/>
    </source>
</evidence>
<dbReference type="Pfam" id="PF18765">
    <property type="entry name" value="Polbeta"/>
    <property type="match status" value="1"/>
</dbReference>
<comment type="caution">
    <text evidence="2">The sequence shown here is derived from an EMBL/GenBank/DDBJ whole genome shotgun (WGS) entry which is preliminary data.</text>
</comment>
<dbReference type="EMBL" id="MGGW01000009">
    <property type="protein sequence ID" value="OGM54859.1"/>
    <property type="molecule type" value="Genomic_DNA"/>
</dbReference>
<organism evidence="2 3">
    <name type="scientific">Candidatus Woesebacteria bacterium RIFCSPHIGHO2_12_FULL_41_24</name>
    <dbReference type="NCBI Taxonomy" id="1802510"/>
    <lineage>
        <taxon>Bacteria</taxon>
        <taxon>Candidatus Woeseibacteriota</taxon>
    </lineage>
</organism>
<dbReference type="Gene3D" id="3.30.460.10">
    <property type="entry name" value="Beta Polymerase, domain 2"/>
    <property type="match status" value="1"/>
</dbReference>
<dbReference type="AlphaFoldDB" id="A0A1F8ATK4"/>
<sequence>MKLTGEQRQKFDRFVRKIYPCVIAVYLHGSRVKGYSISTSDTDVAVVVDKKHDILRRELEMMSEVGSNLPFSNSDVRVVDESSSKIFLRSIIKDSSVLYKRSELDRIRFEVGAMSKFYDQGYIREIYKYFLYKQIKEDKYDRGQSDLNQALG</sequence>
<dbReference type="InterPro" id="IPR052930">
    <property type="entry name" value="TA_antitoxin_MntA"/>
</dbReference>
<gene>
    <name evidence="2" type="ORF">A3E44_01740</name>
</gene>
<dbReference type="InterPro" id="IPR043519">
    <property type="entry name" value="NT_sf"/>
</dbReference>
<protein>
    <recommendedName>
        <fullName evidence="1">Polymerase beta nucleotidyltransferase domain-containing protein</fullName>
    </recommendedName>
</protein>
<reference evidence="2 3" key="1">
    <citation type="journal article" date="2016" name="Nat. Commun.">
        <title>Thousands of microbial genomes shed light on interconnected biogeochemical processes in an aquifer system.</title>
        <authorList>
            <person name="Anantharaman K."/>
            <person name="Brown C.T."/>
            <person name="Hug L.A."/>
            <person name="Sharon I."/>
            <person name="Castelle C.J."/>
            <person name="Probst A.J."/>
            <person name="Thomas B.C."/>
            <person name="Singh A."/>
            <person name="Wilkins M.J."/>
            <person name="Karaoz U."/>
            <person name="Brodie E.L."/>
            <person name="Williams K.H."/>
            <person name="Hubbard S.S."/>
            <person name="Banfield J.F."/>
        </authorList>
    </citation>
    <scope>NUCLEOTIDE SEQUENCE [LARGE SCALE GENOMIC DNA]</scope>
</reference>
<dbReference type="PANTHER" id="PTHR43852:SF3">
    <property type="entry name" value="NUCLEOTIDYLTRANSFERASE"/>
    <property type="match status" value="1"/>
</dbReference>
<dbReference type="PANTHER" id="PTHR43852">
    <property type="entry name" value="NUCLEOTIDYLTRANSFERASE"/>
    <property type="match status" value="1"/>
</dbReference>
<proteinExistence type="predicted"/>